<keyword evidence="2" id="KW-1185">Reference proteome</keyword>
<dbReference type="RefSeq" id="WP_382414701.1">
    <property type="nucleotide sequence ID" value="NZ_AP031500.1"/>
</dbReference>
<gene>
    <name evidence="1" type="ORF">ACFOEB_04490</name>
</gene>
<dbReference type="EMBL" id="JBHRTL010000004">
    <property type="protein sequence ID" value="MFC3154452.1"/>
    <property type="molecule type" value="Genomic_DNA"/>
</dbReference>
<organism evidence="1 2">
    <name type="scientific">Gilvimarinus japonicus</name>
    <dbReference type="NCBI Taxonomy" id="1796469"/>
    <lineage>
        <taxon>Bacteria</taxon>
        <taxon>Pseudomonadati</taxon>
        <taxon>Pseudomonadota</taxon>
        <taxon>Gammaproteobacteria</taxon>
        <taxon>Cellvibrionales</taxon>
        <taxon>Cellvibrionaceae</taxon>
        <taxon>Gilvimarinus</taxon>
    </lineage>
</organism>
<dbReference type="Proteomes" id="UP001595548">
    <property type="component" value="Unassembled WGS sequence"/>
</dbReference>
<accession>A0ABV7HSZ6</accession>
<proteinExistence type="predicted"/>
<comment type="caution">
    <text evidence="1">The sequence shown here is derived from an EMBL/GenBank/DDBJ whole genome shotgun (WGS) entry which is preliminary data.</text>
</comment>
<name>A0ABV7HSZ6_9GAMM</name>
<reference evidence="2" key="1">
    <citation type="journal article" date="2019" name="Int. J. Syst. Evol. Microbiol.">
        <title>The Global Catalogue of Microorganisms (GCM) 10K type strain sequencing project: providing services to taxonomists for standard genome sequencing and annotation.</title>
        <authorList>
            <consortium name="The Broad Institute Genomics Platform"/>
            <consortium name="The Broad Institute Genome Sequencing Center for Infectious Disease"/>
            <person name="Wu L."/>
            <person name="Ma J."/>
        </authorList>
    </citation>
    <scope>NUCLEOTIDE SEQUENCE [LARGE SCALE GENOMIC DNA]</scope>
    <source>
        <strain evidence="2">KCTC 52141</strain>
    </source>
</reference>
<sequence length="89" mass="10419">MQYELIAEGIGQASPHHEEAALELAYEFLRRHYMDVEDAYKVYQIYQTDRSAEKAKLWSELETYANQVLYGEMHENSLITIEVETLESS</sequence>
<evidence type="ECO:0000313" key="2">
    <source>
        <dbReference type="Proteomes" id="UP001595548"/>
    </source>
</evidence>
<evidence type="ECO:0000313" key="1">
    <source>
        <dbReference type="EMBL" id="MFC3154452.1"/>
    </source>
</evidence>
<protein>
    <submittedName>
        <fullName evidence="1">Uncharacterized protein</fullName>
    </submittedName>
</protein>